<organism evidence="12 13">
    <name type="scientific">Aromatoleum toluolicum</name>
    <dbReference type="NCBI Taxonomy" id="90060"/>
    <lineage>
        <taxon>Bacteria</taxon>
        <taxon>Pseudomonadati</taxon>
        <taxon>Pseudomonadota</taxon>
        <taxon>Betaproteobacteria</taxon>
        <taxon>Rhodocyclales</taxon>
        <taxon>Rhodocyclaceae</taxon>
        <taxon>Aromatoleum</taxon>
    </lineage>
</organism>
<dbReference type="PROSITE" id="PS50113">
    <property type="entry name" value="PAC"/>
    <property type="match status" value="1"/>
</dbReference>
<dbReference type="Gene3D" id="3.20.20.450">
    <property type="entry name" value="EAL domain"/>
    <property type="match status" value="1"/>
</dbReference>
<dbReference type="SMART" id="SM00052">
    <property type="entry name" value="EAL"/>
    <property type="match status" value="1"/>
</dbReference>
<dbReference type="Pfam" id="PF00989">
    <property type="entry name" value="PAS"/>
    <property type="match status" value="1"/>
</dbReference>
<protein>
    <submittedName>
        <fullName evidence="12">EAL domain-containing protein</fullName>
    </submittedName>
</protein>
<feature type="domain" description="PAS" evidence="7">
    <location>
        <begin position="370"/>
        <end position="416"/>
    </location>
</feature>
<dbReference type="InterPro" id="IPR006189">
    <property type="entry name" value="CHASE_dom"/>
</dbReference>
<keyword evidence="4 6" id="KW-0472">Membrane</keyword>
<dbReference type="Proteomes" id="UP000634522">
    <property type="component" value="Unassembled WGS sequence"/>
</dbReference>
<dbReference type="InterPro" id="IPR042240">
    <property type="entry name" value="CHASE_sf"/>
</dbReference>
<evidence type="ECO:0000256" key="4">
    <source>
        <dbReference type="ARBA" id="ARBA00023136"/>
    </source>
</evidence>
<evidence type="ECO:0000256" key="5">
    <source>
        <dbReference type="SAM" id="MobiDB-lite"/>
    </source>
</evidence>
<evidence type="ECO:0000313" key="12">
    <source>
        <dbReference type="EMBL" id="NMF97591.1"/>
    </source>
</evidence>
<feature type="domain" description="PAC" evidence="8">
    <location>
        <begin position="443"/>
        <end position="495"/>
    </location>
</feature>
<evidence type="ECO:0000259" key="11">
    <source>
        <dbReference type="PROSITE" id="PS50887"/>
    </source>
</evidence>
<dbReference type="SMART" id="SM00091">
    <property type="entry name" value="PAS"/>
    <property type="match status" value="1"/>
</dbReference>
<feature type="domain" description="GGDEF" evidence="11">
    <location>
        <begin position="527"/>
        <end position="660"/>
    </location>
</feature>
<dbReference type="InterPro" id="IPR013767">
    <property type="entry name" value="PAS_fold"/>
</dbReference>
<dbReference type="Pfam" id="PF00563">
    <property type="entry name" value="EAL"/>
    <property type="match status" value="1"/>
</dbReference>
<keyword evidence="2 6" id="KW-0812">Transmembrane</keyword>
<comment type="subcellular location">
    <subcellularLocation>
        <location evidence="1">Membrane</location>
    </subcellularLocation>
</comment>
<dbReference type="PROSITE" id="PS50839">
    <property type="entry name" value="CHASE"/>
    <property type="match status" value="1"/>
</dbReference>
<dbReference type="SMART" id="SM00086">
    <property type="entry name" value="PAC"/>
    <property type="match status" value="1"/>
</dbReference>
<gene>
    <name evidence="12" type="ORF">GPA27_09345</name>
</gene>
<dbReference type="InterPro" id="IPR000160">
    <property type="entry name" value="GGDEF_dom"/>
</dbReference>
<dbReference type="Gene3D" id="3.30.450.350">
    <property type="entry name" value="CHASE domain"/>
    <property type="match status" value="1"/>
</dbReference>
<dbReference type="NCBIfam" id="TIGR00254">
    <property type="entry name" value="GGDEF"/>
    <property type="match status" value="1"/>
</dbReference>
<evidence type="ECO:0000259" key="9">
    <source>
        <dbReference type="PROSITE" id="PS50839"/>
    </source>
</evidence>
<dbReference type="SUPFAM" id="SSF55785">
    <property type="entry name" value="PYP-like sensor domain (PAS domain)"/>
    <property type="match status" value="1"/>
</dbReference>
<dbReference type="InterPro" id="IPR000700">
    <property type="entry name" value="PAS-assoc_C"/>
</dbReference>
<dbReference type="CDD" id="cd01948">
    <property type="entry name" value="EAL"/>
    <property type="match status" value="1"/>
</dbReference>
<dbReference type="Pfam" id="PF00990">
    <property type="entry name" value="GGDEF"/>
    <property type="match status" value="1"/>
</dbReference>
<dbReference type="PROSITE" id="PS50883">
    <property type="entry name" value="EAL"/>
    <property type="match status" value="1"/>
</dbReference>
<dbReference type="PANTHER" id="PTHR44757">
    <property type="entry name" value="DIGUANYLATE CYCLASE DGCP"/>
    <property type="match status" value="1"/>
</dbReference>
<name>A0ABX1NE95_9RHOO</name>
<dbReference type="InterPro" id="IPR029787">
    <property type="entry name" value="Nucleotide_cyclase"/>
</dbReference>
<dbReference type="InterPro" id="IPR001610">
    <property type="entry name" value="PAC"/>
</dbReference>
<dbReference type="SMART" id="SM01079">
    <property type="entry name" value="CHASE"/>
    <property type="match status" value="1"/>
</dbReference>
<dbReference type="EMBL" id="WTVS01000016">
    <property type="protein sequence ID" value="NMF97591.1"/>
    <property type="molecule type" value="Genomic_DNA"/>
</dbReference>
<evidence type="ECO:0000256" key="6">
    <source>
        <dbReference type="SAM" id="Phobius"/>
    </source>
</evidence>
<dbReference type="SUPFAM" id="SSF141868">
    <property type="entry name" value="EAL domain-like"/>
    <property type="match status" value="1"/>
</dbReference>
<keyword evidence="13" id="KW-1185">Reference proteome</keyword>
<dbReference type="CDD" id="cd01949">
    <property type="entry name" value="GGDEF"/>
    <property type="match status" value="1"/>
</dbReference>
<dbReference type="InterPro" id="IPR043128">
    <property type="entry name" value="Rev_trsase/Diguanyl_cyclase"/>
</dbReference>
<reference evidence="12 13" key="1">
    <citation type="submission" date="2019-12" db="EMBL/GenBank/DDBJ databases">
        <title>Comparative genomics gives insights into the taxonomy of the Azoarcus-Aromatoleum group and reveals separate origins of nif in the plant-associated Azoarcus and non-plant-associated Aromatoleum sub-groups.</title>
        <authorList>
            <person name="Lafos M."/>
            <person name="Maluk M."/>
            <person name="Batista M."/>
            <person name="Junghare M."/>
            <person name="Carmona M."/>
            <person name="Faoro H."/>
            <person name="Cruz L.M."/>
            <person name="Battistoni F."/>
            <person name="De Souza E."/>
            <person name="Pedrosa F."/>
            <person name="Chen W.-M."/>
            <person name="Poole P.S."/>
            <person name="Dixon R.A."/>
            <person name="James E.K."/>
        </authorList>
    </citation>
    <scope>NUCLEOTIDE SEQUENCE [LARGE SCALE GENOMIC DNA]</scope>
    <source>
        <strain evidence="12 13">T</strain>
    </source>
</reference>
<dbReference type="NCBIfam" id="TIGR00229">
    <property type="entry name" value="sensory_box"/>
    <property type="match status" value="1"/>
</dbReference>
<dbReference type="PANTHER" id="PTHR44757:SF2">
    <property type="entry name" value="BIOFILM ARCHITECTURE MAINTENANCE PROTEIN MBAA"/>
    <property type="match status" value="1"/>
</dbReference>
<evidence type="ECO:0000259" key="7">
    <source>
        <dbReference type="PROSITE" id="PS50112"/>
    </source>
</evidence>
<keyword evidence="3 6" id="KW-1133">Transmembrane helix</keyword>
<evidence type="ECO:0000259" key="10">
    <source>
        <dbReference type="PROSITE" id="PS50883"/>
    </source>
</evidence>
<evidence type="ECO:0000256" key="2">
    <source>
        <dbReference type="ARBA" id="ARBA00022692"/>
    </source>
</evidence>
<evidence type="ECO:0000259" key="8">
    <source>
        <dbReference type="PROSITE" id="PS50113"/>
    </source>
</evidence>
<dbReference type="InterPro" id="IPR035919">
    <property type="entry name" value="EAL_sf"/>
</dbReference>
<feature type="region of interest" description="Disordered" evidence="5">
    <location>
        <begin position="1"/>
        <end position="28"/>
    </location>
</feature>
<dbReference type="Pfam" id="PF03924">
    <property type="entry name" value="CHASE"/>
    <property type="match status" value="1"/>
</dbReference>
<feature type="compositionally biased region" description="Basic residues" evidence="5">
    <location>
        <begin position="1"/>
        <end position="18"/>
    </location>
</feature>
<sequence length="927" mass="100752">MQTPHRTRPRRCSPRRSRVAAGRGINANPAQGGVGGRVFRGGCAALERRVRFPASGIHPAIISRPANVPTTVANRLVPAFFRWLSWLAAAAVLVAGTAVGLVLGSLDASRALSEARSRTIAELARVQAQLDGVLKQAIVGGDGIVHLIQHQGDLPPHLFDAMAKQTIADQRLIRNIAYAPDNVIARLYPLEGNEKALGIDYRSIPEQWATVERAMKSGMPVLSGPVTLVQGGRAVIIRAPVVLREDGISGRSGYWGSVSIVGNIEAILADGGVTGSHALRIAVRGKDGRGDDGDLVGGDPGVFEDEPVRTRLGVPGGYWVLAATPMEGWPRMAAFESKYFVIAVLNSLLLAWLANLLVARVTERKRSHDALQLASTIVESTADGVVVTDPRGHIIATNPAFTEITGYSADEVRGRTPSILKSDRQEEDFYGQLWTSILTAGEWQGEIWNRRKSGEVYPEWLTISAVRGAGGEIRNFVGVFSDISAIKRTQADLERLAHFDPLTSLPNRVLFHDRMQHALDRAQRYGHRVGVLLLDLDGFKTINDSLGHPVGDQLLQLVAARLGTCVRVEDTVARLGGDEFAVILSELGDGADAVEVIRRILAAIQVPFEMAGGTGMVTSSIGVAVFPDDGPNVTELIRNADAAMYEAKGAGRNTYRFYQRNMTAEAQKRLHTESALRRAIDRNEFEVWFQPQFSLEDGAYLGAEALVRWRDPERGLVPPGDFIPLAERSGLVIPLGEQVLEQVGAAARRWLDEGLEIGRLGVNVAGPQIDRSDIVATLRAVIERWRLPPSVFEIEITETVIMENPDHGRRVLNDIMALGITTAIDDFGTGYSSLAYLKRLPIGTIKLDRAFVNDLPDDPSDIAISRAVIALGHSLGFKVIAEGIETEAQRRFLRGEGCDEGQGYLFARPMPAAEFGQWLRALSTLTS</sequence>
<evidence type="ECO:0000256" key="1">
    <source>
        <dbReference type="ARBA" id="ARBA00004370"/>
    </source>
</evidence>
<dbReference type="CDD" id="cd00130">
    <property type="entry name" value="PAS"/>
    <property type="match status" value="1"/>
</dbReference>
<feature type="transmembrane region" description="Helical" evidence="6">
    <location>
        <begin position="83"/>
        <end position="106"/>
    </location>
</feature>
<accession>A0ABX1NE95</accession>
<dbReference type="InterPro" id="IPR001633">
    <property type="entry name" value="EAL_dom"/>
</dbReference>
<dbReference type="InterPro" id="IPR000014">
    <property type="entry name" value="PAS"/>
</dbReference>
<dbReference type="PROSITE" id="PS50112">
    <property type="entry name" value="PAS"/>
    <property type="match status" value="1"/>
</dbReference>
<dbReference type="SMART" id="SM00267">
    <property type="entry name" value="GGDEF"/>
    <property type="match status" value="1"/>
</dbReference>
<dbReference type="SUPFAM" id="SSF55073">
    <property type="entry name" value="Nucleotide cyclase"/>
    <property type="match status" value="1"/>
</dbReference>
<proteinExistence type="predicted"/>
<evidence type="ECO:0000313" key="13">
    <source>
        <dbReference type="Proteomes" id="UP000634522"/>
    </source>
</evidence>
<dbReference type="PROSITE" id="PS50887">
    <property type="entry name" value="GGDEF"/>
    <property type="match status" value="1"/>
</dbReference>
<comment type="caution">
    <text evidence="12">The sequence shown here is derived from an EMBL/GenBank/DDBJ whole genome shotgun (WGS) entry which is preliminary data.</text>
</comment>
<dbReference type="InterPro" id="IPR035965">
    <property type="entry name" value="PAS-like_dom_sf"/>
</dbReference>
<dbReference type="Gene3D" id="3.30.450.20">
    <property type="entry name" value="PAS domain"/>
    <property type="match status" value="1"/>
</dbReference>
<evidence type="ECO:0000256" key="3">
    <source>
        <dbReference type="ARBA" id="ARBA00022989"/>
    </source>
</evidence>
<feature type="domain" description="EAL" evidence="10">
    <location>
        <begin position="669"/>
        <end position="923"/>
    </location>
</feature>
<feature type="domain" description="CHASE" evidence="9">
    <location>
        <begin position="183"/>
        <end position="273"/>
    </location>
</feature>
<dbReference type="Gene3D" id="3.30.70.270">
    <property type="match status" value="1"/>
</dbReference>
<dbReference type="InterPro" id="IPR052155">
    <property type="entry name" value="Biofilm_reg_signaling"/>
</dbReference>